<evidence type="ECO:0000256" key="8">
    <source>
        <dbReference type="ARBA" id="ARBA00022729"/>
    </source>
</evidence>
<dbReference type="Pfam" id="PF07359">
    <property type="entry name" value="LEAP-2"/>
    <property type="match status" value="1"/>
</dbReference>
<dbReference type="CTD" id="116842"/>
<evidence type="ECO:0000256" key="7">
    <source>
        <dbReference type="ARBA" id="ARBA00022685"/>
    </source>
</evidence>
<comment type="function">
    <text evidence="1">Has an antimicrobial activity.</text>
</comment>
<comment type="subcellular location">
    <subcellularLocation>
        <location evidence="2">Secreted</location>
    </subcellularLocation>
</comment>
<dbReference type="GeneID" id="110080206"/>
<evidence type="ECO:0000256" key="10">
    <source>
        <dbReference type="ARBA" id="ARBA00023157"/>
    </source>
</evidence>
<comment type="similarity">
    <text evidence="3">Belongs to the LEAP2 family.</text>
</comment>
<evidence type="ECO:0000256" key="9">
    <source>
        <dbReference type="ARBA" id="ARBA00023022"/>
    </source>
</evidence>
<keyword evidence="11" id="KW-0812">Transmembrane</keyword>
<dbReference type="Gene3D" id="4.10.40.50">
    <property type="match status" value="1"/>
</dbReference>
<keyword evidence="8" id="KW-0732">Signal</keyword>
<keyword evidence="10" id="KW-1015">Disulfide bond</keyword>
<accession>A0A6J0TSN8</accession>
<evidence type="ECO:0000256" key="3">
    <source>
        <dbReference type="ARBA" id="ARBA00008047"/>
    </source>
</evidence>
<keyword evidence="9" id="KW-0044">Antibiotic</keyword>
<evidence type="ECO:0000313" key="13">
    <source>
        <dbReference type="RefSeq" id="XP_020651581.2"/>
    </source>
</evidence>
<dbReference type="PANTHER" id="PTHR21007:SF1">
    <property type="entry name" value="LIVER-EXPRESSED ANTIMICROBIAL PEPTIDE 2"/>
    <property type="match status" value="1"/>
</dbReference>
<evidence type="ECO:0000256" key="2">
    <source>
        <dbReference type="ARBA" id="ARBA00004613"/>
    </source>
</evidence>
<organism evidence="12 13">
    <name type="scientific">Pogona vitticeps</name>
    <name type="common">central bearded dragon</name>
    <dbReference type="NCBI Taxonomy" id="103695"/>
    <lineage>
        <taxon>Eukaryota</taxon>
        <taxon>Metazoa</taxon>
        <taxon>Chordata</taxon>
        <taxon>Craniata</taxon>
        <taxon>Vertebrata</taxon>
        <taxon>Euteleostomi</taxon>
        <taxon>Lepidosauria</taxon>
        <taxon>Squamata</taxon>
        <taxon>Bifurcata</taxon>
        <taxon>Unidentata</taxon>
        <taxon>Episquamata</taxon>
        <taxon>Toxicofera</taxon>
        <taxon>Iguania</taxon>
        <taxon>Acrodonta</taxon>
        <taxon>Agamidae</taxon>
        <taxon>Amphibolurinae</taxon>
        <taxon>Pogona</taxon>
    </lineage>
</organism>
<sequence>MFGHLLSFSGEDAAGLWRGGGRGMARSLLAAAGALLLLGGLLLLLLISAGQAGGRILAGQEVPSALVPQALQAQGALPLSRAKRATPFWRMVGSKPLGAPCSRGLECSTHLCRSGRCADPRVQS</sequence>
<dbReference type="OrthoDB" id="9450163at2759"/>
<dbReference type="GO" id="GO:0005576">
    <property type="term" value="C:extracellular region"/>
    <property type="evidence" value="ECO:0007669"/>
    <property type="project" value="UniProtKB-SubCell"/>
</dbReference>
<feature type="transmembrane region" description="Helical" evidence="11">
    <location>
        <begin position="28"/>
        <end position="47"/>
    </location>
</feature>
<dbReference type="InParanoid" id="A0A6J0TSN8"/>
<dbReference type="AlphaFoldDB" id="A0A6J0TSN8"/>
<evidence type="ECO:0000256" key="5">
    <source>
        <dbReference type="ARBA" id="ARBA00022525"/>
    </source>
</evidence>
<gene>
    <name evidence="13" type="primary">LEAP2</name>
</gene>
<keyword evidence="6" id="KW-0929">Antimicrobial</keyword>
<keyword evidence="7" id="KW-0165">Cleavage on pair of basic residues</keyword>
<proteinExistence type="inferred from homology"/>
<protein>
    <recommendedName>
        <fullName evidence="4">Liver-expressed antimicrobial peptide 2</fullName>
    </recommendedName>
</protein>
<dbReference type="GO" id="GO:0061844">
    <property type="term" value="P:antimicrobial humoral immune response mediated by antimicrobial peptide"/>
    <property type="evidence" value="ECO:0007669"/>
    <property type="project" value="TreeGrafter"/>
</dbReference>
<keyword evidence="11" id="KW-0472">Membrane</keyword>
<evidence type="ECO:0000256" key="1">
    <source>
        <dbReference type="ARBA" id="ARBA00002585"/>
    </source>
</evidence>
<dbReference type="Proteomes" id="UP001652642">
    <property type="component" value="Chromosome 11"/>
</dbReference>
<dbReference type="PANTHER" id="PTHR21007">
    <property type="entry name" value="LIVER EXPRESSED ANTIMICROBIAL PEPTIDE 2"/>
    <property type="match status" value="1"/>
</dbReference>
<dbReference type="KEGG" id="pvt:110080206"/>
<evidence type="ECO:0000256" key="11">
    <source>
        <dbReference type="SAM" id="Phobius"/>
    </source>
</evidence>
<evidence type="ECO:0000256" key="4">
    <source>
        <dbReference type="ARBA" id="ARBA00020494"/>
    </source>
</evidence>
<keyword evidence="5" id="KW-0964">Secreted</keyword>
<evidence type="ECO:0000256" key="6">
    <source>
        <dbReference type="ARBA" id="ARBA00022529"/>
    </source>
</evidence>
<keyword evidence="12" id="KW-1185">Reference proteome</keyword>
<evidence type="ECO:0000313" key="12">
    <source>
        <dbReference type="Proteomes" id="UP001652642"/>
    </source>
</evidence>
<reference evidence="13" key="1">
    <citation type="submission" date="2025-08" db="UniProtKB">
        <authorList>
            <consortium name="RefSeq"/>
        </authorList>
    </citation>
    <scope>IDENTIFICATION</scope>
</reference>
<dbReference type="RefSeq" id="XP_020651581.2">
    <property type="nucleotide sequence ID" value="XM_020795922.2"/>
</dbReference>
<name>A0A6J0TSN8_9SAUR</name>
<dbReference type="GO" id="GO:0042742">
    <property type="term" value="P:defense response to bacterium"/>
    <property type="evidence" value="ECO:0007669"/>
    <property type="project" value="UniProtKB-KW"/>
</dbReference>
<keyword evidence="11" id="KW-1133">Transmembrane helix</keyword>
<dbReference type="InterPro" id="IPR009955">
    <property type="entry name" value="LEAP-2"/>
</dbReference>